<keyword evidence="2" id="KW-0285">Flavoprotein</keyword>
<dbReference type="AlphaFoldDB" id="A0AAE0X2R6"/>
<feature type="signal peptide" evidence="6">
    <location>
        <begin position="1"/>
        <end position="23"/>
    </location>
</feature>
<evidence type="ECO:0000256" key="4">
    <source>
        <dbReference type="ARBA" id="ARBA00022827"/>
    </source>
</evidence>
<accession>A0AAE0X2R6</accession>
<sequence length="455" mass="49092">MIAFARVLHVGLSLLVSCSVAQSTNLTAVFRSILSPGAQIILPGPNGTWSSQVQTRWSDYRAPQYQAVIKPATEADIQRIVNVARTHGVSFLTTGGGHSTADFSAFAGISIDLGNFKSATLDATNSLLTVGGATEFVDIYNLLYDAGKELPVGSCACPGIVGSSIAAGLSPLMGERGLLTDALTSVRLVTADGRLVTASRTRNPDLFWALRGAGNNFGVITSATFKVYNATNDGQAMTASMVFPAATNGSFWNALHALDKTMPSRLSITALGFYFREFNLALPTTIAMTPQKDLYPPIQGSCDPNQHINLYSLAVAKLDPAALQAAYGDMVNMWQSYPGYQGRMLIQRFPNDAVAKAPWYETAYPWRDAIAQISIEGFMTDTSIYPVVDSFETSLRARLVKTSGYPRLATYAGYAKGTEDPSAWYGPNLPRLVAVKRQWDPQGLFSHSKPIPTWS</sequence>
<dbReference type="Pfam" id="PF08031">
    <property type="entry name" value="BBE"/>
    <property type="match status" value="1"/>
</dbReference>
<evidence type="ECO:0000259" key="7">
    <source>
        <dbReference type="PROSITE" id="PS51387"/>
    </source>
</evidence>
<feature type="chain" id="PRO_5042033083" description="FAD-binding PCMH-type domain-containing protein" evidence="6">
    <location>
        <begin position="24"/>
        <end position="455"/>
    </location>
</feature>
<evidence type="ECO:0000256" key="5">
    <source>
        <dbReference type="ARBA" id="ARBA00023002"/>
    </source>
</evidence>
<evidence type="ECO:0000256" key="3">
    <source>
        <dbReference type="ARBA" id="ARBA00022729"/>
    </source>
</evidence>
<dbReference type="InterPro" id="IPR006094">
    <property type="entry name" value="Oxid_FAD_bind_N"/>
</dbReference>
<evidence type="ECO:0000313" key="9">
    <source>
        <dbReference type="Proteomes" id="UP001270362"/>
    </source>
</evidence>
<organism evidence="8 9">
    <name type="scientific">Podospora appendiculata</name>
    <dbReference type="NCBI Taxonomy" id="314037"/>
    <lineage>
        <taxon>Eukaryota</taxon>
        <taxon>Fungi</taxon>
        <taxon>Dikarya</taxon>
        <taxon>Ascomycota</taxon>
        <taxon>Pezizomycotina</taxon>
        <taxon>Sordariomycetes</taxon>
        <taxon>Sordariomycetidae</taxon>
        <taxon>Sordariales</taxon>
        <taxon>Podosporaceae</taxon>
        <taxon>Podospora</taxon>
    </lineage>
</organism>
<gene>
    <name evidence="8" type="ORF">B0T22DRAFT_519299</name>
</gene>
<evidence type="ECO:0000256" key="6">
    <source>
        <dbReference type="SAM" id="SignalP"/>
    </source>
</evidence>
<reference evidence="8" key="1">
    <citation type="journal article" date="2023" name="Mol. Phylogenet. Evol.">
        <title>Genome-scale phylogeny and comparative genomics of the fungal order Sordariales.</title>
        <authorList>
            <person name="Hensen N."/>
            <person name="Bonometti L."/>
            <person name="Westerberg I."/>
            <person name="Brannstrom I.O."/>
            <person name="Guillou S."/>
            <person name="Cros-Aarteil S."/>
            <person name="Calhoun S."/>
            <person name="Haridas S."/>
            <person name="Kuo A."/>
            <person name="Mondo S."/>
            <person name="Pangilinan J."/>
            <person name="Riley R."/>
            <person name="LaButti K."/>
            <person name="Andreopoulos B."/>
            <person name="Lipzen A."/>
            <person name="Chen C."/>
            <person name="Yan M."/>
            <person name="Daum C."/>
            <person name="Ng V."/>
            <person name="Clum A."/>
            <person name="Steindorff A."/>
            <person name="Ohm R.A."/>
            <person name="Martin F."/>
            <person name="Silar P."/>
            <person name="Natvig D.O."/>
            <person name="Lalanne C."/>
            <person name="Gautier V."/>
            <person name="Ament-Velasquez S.L."/>
            <person name="Kruys A."/>
            <person name="Hutchinson M.I."/>
            <person name="Powell A.J."/>
            <person name="Barry K."/>
            <person name="Miller A.N."/>
            <person name="Grigoriev I.V."/>
            <person name="Debuchy R."/>
            <person name="Gladieux P."/>
            <person name="Hiltunen Thoren M."/>
            <person name="Johannesson H."/>
        </authorList>
    </citation>
    <scope>NUCLEOTIDE SEQUENCE</scope>
    <source>
        <strain evidence="8">CBS 314.62</strain>
    </source>
</reference>
<keyword evidence="9" id="KW-1185">Reference proteome</keyword>
<keyword evidence="5" id="KW-0560">Oxidoreductase</keyword>
<feature type="domain" description="FAD-binding PCMH-type" evidence="7">
    <location>
        <begin position="61"/>
        <end position="230"/>
    </location>
</feature>
<dbReference type="InterPro" id="IPR016166">
    <property type="entry name" value="FAD-bd_PCMH"/>
</dbReference>
<evidence type="ECO:0000256" key="1">
    <source>
        <dbReference type="ARBA" id="ARBA00005466"/>
    </source>
</evidence>
<keyword evidence="3 6" id="KW-0732">Signal</keyword>
<name>A0AAE0X2R6_9PEZI</name>
<protein>
    <recommendedName>
        <fullName evidence="7">FAD-binding PCMH-type domain-containing protein</fullName>
    </recommendedName>
</protein>
<dbReference type="Pfam" id="PF01565">
    <property type="entry name" value="FAD_binding_4"/>
    <property type="match status" value="1"/>
</dbReference>
<dbReference type="Proteomes" id="UP001270362">
    <property type="component" value="Unassembled WGS sequence"/>
</dbReference>
<evidence type="ECO:0000256" key="2">
    <source>
        <dbReference type="ARBA" id="ARBA00022630"/>
    </source>
</evidence>
<dbReference type="EMBL" id="JAULSO010000004">
    <property type="protein sequence ID" value="KAK3683408.1"/>
    <property type="molecule type" value="Genomic_DNA"/>
</dbReference>
<dbReference type="PANTHER" id="PTHR42973:SF32">
    <property type="entry name" value="FAD-LINKED OXIDOREDUCTASE AFOF"/>
    <property type="match status" value="1"/>
</dbReference>
<reference evidence="8" key="2">
    <citation type="submission" date="2023-06" db="EMBL/GenBank/DDBJ databases">
        <authorList>
            <consortium name="Lawrence Berkeley National Laboratory"/>
            <person name="Haridas S."/>
            <person name="Hensen N."/>
            <person name="Bonometti L."/>
            <person name="Westerberg I."/>
            <person name="Brannstrom I.O."/>
            <person name="Guillou S."/>
            <person name="Cros-Aarteil S."/>
            <person name="Calhoun S."/>
            <person name="Kuo A."/>
            <person name="Mondo S."/>
            <person name="Pangilinan J."/>
            <person name="Riley R."/>
            <person name="Labutti K."/>
            <person name="Andreopoulos B."/>
            <person name="Lipzen A."/>
            <person name="Chen C."/>
            <person name="Yanf M."/>
            <person name="Daum C."/>
            <person name="Ng V."/>
            <person name="Clum A."/>
            <person name="Steindorff A."/>
            <person name="Ohm R."/>
            <person name="Martin F."/>
            <person name="Silar P."/>
            <person name="Natvig D."/>
            <person name="Lalanne C."/>
            <person name="Gautier V."/>
            <person name="Ament-Velasquez S.L."/>
            <person name="Kruys A."/>
            <person name="Hutchinson M.I."/>
            <person name="Powell A.J."/>
            <person name="Barry K."/>
            <person name="Miller A.N."/>
            <person name="Grigoriev I.V."/>
            <person name="Debuchy R."/>
            <person name="Gladieux P."/>
            <person name="Thoren M.H."/>
            <person name="Johannesson H."/>
        </authorList>
    </citation>
    <scope>NUCLEOTIDE SEQUENCE</scope>
    <source>
        <strain evidence="8">CBS 314.62</strain>
    </source>
</reference>
<comment type="caution">
    <text evidence="8">The sequence shown here is derived from an EMBL/GenBank/DDBJ whole genome shotgun (WGS) entry which is preliminary data.</text>
</comment>
<dbReference type="PROSITE" id="PS51257">
    <property type="entry name" value="PROKAR_LIPOPROTEIN"/>
    <property type="match status" value="1"/>
</dbReference>
<dbReference type="GO" id="GO:0016491">
    <property type="term" value="F:oxidoreductase activity"/>
    <property type="evidence" value="ECO:0007669"/>
    <property type="project" value="UniProtKB-KW"/>
</dbReference>
<dbReference type="Gene3D" id="3.30.465.10">
    <property type="match status" value="2"/>
</dbReference>
<evidence type="ECO:0000313" key="8">
    <source>
        <dbReference type="EMBL" id="KAK3683408.1"/>
    </source>
</evidence>
<dbReference type="InterPro" id="IPR012951">
    <property type="entry name" value="BBE"/>
</dbReference>
<proteinExistence type="inferred from homology"/>
<dbReference type="InterPro" id="IPR050416">
    <property type="entry name" value="FAD-linked_Oxidoreductase"/>
</dbReference>
<comment type="similarity">
    <text evidence="1">Belongs to the oxygen-dependent FAD-linked oxidoreductase family.</text>
</comment>
<keyword evidence="4" id="KW-0274">FAD</keyword>
<dbReference type="PANTHER" id="PTHR42973">
    <property type="entry name" value="BINDING OXIDOREDUCTASE, PUTATIVE (AFU_ORTHOLOGUE AFUA_1G17690)-RELATED"/>
    <property type="match status" value="1"/>
</dbReference>
<dbReference type="InterPro" id="IPR036318">
    <property type="entry name" value="FAD-bd_PCMH-like_sf"/>
</dbReference>
<dbReference type="SUPFAM" id="SSF56176">
    <property type="entry name" value="FAD-binding/transporter-associated domain-like"/>
    <property type="match status" value="1"/>
</dbReference>
<dbReference type="GO" id="GO:0071949">
    <property type="term" value="F:FAD binding"/>
    <property type="evidence" value="ECO:0007669"/>
    <property type="project" value="InterPro"/>
</dbReference>
<dbReference type="PROSITE" id="PS51387">
    <property type="entry name" value="FAD_PCMH"/>
    <property type="match status" value="1"/>
</dbReference>
<dbReference type="InterPro" id="IPR016169">
    <property type="entry name" value="FAD-bd_PCMH_sub2"/>
</dbReference>